<gene>
    <name evidence="2" type="ORF">ACFO0N_05525</name>
</gene>
<reference evidence="2 3" key="1">
    <citation type="journal article" date="2019" name="Int. J. Syst. Evol. Microbiol.">
        <title>The Global Catalogue of Microorganisms (GCM) 10K type strain sequencing project: providing services to taxonomists for standard genome sequencing and annotation.</title>
        <authorList>
            <consortium name="The Broad Institute Genomics Platform"/>
            <consortium name="The Broad Institute Genome Sequencing Center for Infectious Disease"/>
            <person name="Wu L."/>
            <person name="Ma J."/>
        </authorList>
    </citation>
    <scope>NUCLEOTIDE SEQUENCE [LARGE SCALE GENOMIC DNA]</scope>
    <source>
        <strain evidence="2 3">CGMCC 1.12553</strain>
    </source>
</reference>
<feature type="region of interest" description="Disordered" evidence="1">
    <location>
        <begin position="911"/>
        <end position="935"/>
    </location>
</feature>
<feature type="compositionally biased region" description="Gly residues" evidence="1">
    <location>
        <begin position="915"/>
        <end position="927"/>
    </location>
</feature>
<feature type="compositionally biased region" description="Gly residues" evidence="1">
    <location>
        <begin position="616"/>
        <end position="630"/>
    </location>
</feature>
<keyword evidence="3" id="KW-1185">Reference proteome</keyword>
<evidence type="ECO:0000313" key="3">
    <source>
        <dbReference type="Proteomes" id="UP001595921"/>
    </source>
</evidence>
<dbReference type="Proteomes" id="UP001595921">
    <property type="component" value="Unassembled WGS sequence"/>
</dbReference>
<dbReference type="Gene3D" id="2.160.20.10">
    <property type="entry name" value="Single-stranded right-handed beta-helix, Pectin lyase-like"/>
    <property type="match status" value="1"/>
</dbReference>
<dbReference type="AlphaFoldDB" id="A0ABD5PAD9"/>
<sequence length="1107" mass="115896">MSGTNDTRDGESGDEQTNYGRRRFLQLSGFAAGTAALAGAGSESAAAAGRTWDVRDVMAANGWDADRALDEVVGWADPGDTVRFRDGEYEISRSHHIGKSLTITGTDGARLVRTTEHIGIRFVGDGLTGDWAETTGDVPRGSTSVPVDASALNVAPGDYVQIRAGDYHDAGSDGGTNEFAVELAEVTGVGSGAIEVAEGTRFAYDSWNGQVERVDLLAGPRIEGLTMVGDNNDPDIDYMSRREYTRDMFEMQWVRDGVFADSTVENYFSAGFYFFDCKNVTWDNVTARHAQSKGPGKGEPLKAEHCTGVTALSTTTVDCRRGVDVGQGTTDVLVKNPTVRDCSLVGVGQHPNTDEFRAGTVRIEGGDIETVSTGISHADGDTTVVGTRVTTGATGLAIEGANFEARDVTIVGKAEGGSGPAVKVKDDASNVSVQGTVRDEGNTFRNAAVVIHPEEDISNLDFDLDITSDNRFYAFDMNGVTVADVAVDGALRSSPDNTDIAVHATYRDSGVIDGLDFGADIWNHGGSGICLLRGDAVRRVRVHDATLEVGGDYGVWIGYDLQSQQQTLVENCVVRGAETRSLAFDGDGSVYVTGNQLDDGMRAARGIDVYRESYDYGGGDDGSSGSGSGDGSDADDGSGSSGSGGDKTLAVVGTGDPTEYEFVVTADLVRGDNTESGDLVDGVDATGTVQWRSDNYHFSGDLEAFTVRSGDEDVDIWVEGAKYAPSDFPEVGSSGSSGSGSGDAGTYDREMAIVGTGDDVSYDFTVSGDLRATDNVESGDSVSGSSASGSVQWRSDNYQFSGEFTEFTADGPVAVWINGERYDPVDLGQEWHTLTVVGEDGVVDYKFSVSGGVKPTGTLEDSDTVLDGGGAGVVGNGYSDGYTFTGDLTDFTVTEGDVATVSVLVDGEAVTVGDAGSGGSGGSGGSTDDGSYDRELSVVGTGEDATYRFTVADGVGPTDNTESGDGVSDTTASGSVQWRSDNYRFAGDITSFEVDGPVDLWVDGEKRDPAEFGADDSGSGGDAGTYDREMSILGTGDDADYDFTVSGDLRATDNTESDDSVSGSSGSGSVRWYSDNYQFSGTVTDFSVDGRVEVWIDGEKYDPAYLG</sequence>
<accession>A0ABD5PAD9</accession>
<evidence type="ECO:0008006" key="4">
    <source>
        <dbReference type="Google" id="ProtNLM"/>
    </source>
</evidence>
<dbReference type="InterPro" id="IPR011050">
    <property type="entry name" value="Pectin_lyase_fold/virulence"/>
</dbReference>
<dbReference type="SMART" id="SM00710">
    <property type="entry name" value="PbH1"/>
    <property type="match status" value="7"/>
</dbReference>
<feature type="region of interest" description="Disordered" evidence="1">
    <location>
        <begin position="727"/>
        <end position="747"/>
    </location>
</feature>
<dbReference type="InterPro" id="IPR006626">
    <property type="entry name" value="PbH1"/>
</dbReference>
<feature type="compositionally biased region" description="Polar residues" evidence="1">
    <location>
        <begin position="958"/>
        <end position="974"/>
    </location>
</feature>
<feature type="region of interest" description="Disordered" evidence="1">
    <location>
        <begin position="615"/>
        <end position="653"/>
    </location>
</feature>
<dbReference type="EMBL" id="JBHSDS010000003">
    <property type="protein sequence ID" value="MFC4357409.1"/>
    <property type="molecule type" value="Genomic_DNA"/>
</dbReference>
<evidence type="ECO:0000313" key="2">
    <source>
        <dbReference type="EMBL" id="MFC4357409.1"/>
    </source>
</evidence>
<dbReference type="RefSeq" id="WP_267622292.1">
    <property type="nucleotide sequence ID" value="NZ_JAODIW010000006.1"/>
</dbReference>
<proteinExistence type="predicted"/>
<name>A0ABD5PAD9_9EURY</name>
<feature type="region of interest" description="Disordered" evidence="1">
    <location>
        <begin position="949"/>
        <end position="974"/>
    </location>
</feature>
<dbReference type="SUPFAM" id="SSF51126">
    <property type="entry name" value="Pectin lyase-like"/>
    <property type="match status" value="2"/>
</dbReference>
<dbReference type="PROSITE" id="PS51318">
    <property type="entry name" value="TAT"/>
    <property type="match status" value="1"/>
</dbReference>
<protein>
    <recommendedName>
        <fullName evidence="4">Right handed beta helix region</fullName>
    </recommendedName>
</protein>
<dbReference type="InterPro" id="IPR006311">
    <property type="entry name" value="TAT_signal"/>
</dbReference>
<feature type="region of interest" description="Disordered" evidence="1">
    <location>
        <begin position="1007"/>
        <end position="1031"/>
    </location>
</feature>
<dbReference type="InterPro" id="IPR012334">
    <property type="entry name" value="Pectin_lyas_fold"/>
</dbReference>
<comment type="caution">
    <text evidence="2">The sequence shown here is derived from an EMBL/GenBank/DDBJ whole genome shotgun (WGS) entry which is preliminary data.</text>
</comment>
<organism evidence="2 3">
    <name type="scientific">Halobium salinum</name>
    <dbReference type="NCBI Taxonomy" id="1364940"/>
    <lineage>
        <taxon>Archaea</taxon>
        <taxon>Methanobacteriati</taxon>
        <taxon>Methanobacteriota</taxon>
        <taxon>Stenosarchaea group</taxon>
        <taxon>Halobacteria</taxon>
        <taxon>Halobacteriales</taxon>
        <taxon>Haloferacaceae</taxon>
        <taxon>Halobium</taxon>
    </lineage>
</organism>
<evidence type="ECO:0000256" key="1">
    <source>
        <dbReference type="SAM" id="MobiDB-lite"/>
    </source>
</evidence>